<accession>A0A2A5S372</accession>
<name>A0A2A5S372_9LACT</name>
<gene>
    <name evidence="4" type="ORF">RU87_GL000672</name>
</gene>
<evidence type="ECO:0000313" key="4">
    <source>
        <dbReference type="EMBL" id="PCS07936.1"/>
    </source>
</evidence>
<dbReference type="GO" id="GO:0005737">
    <property type="term" value="C:cytoplasm"/>
    <property type="evidence" value="ECO:0007669"/>
    <property type="project" value="TreeGrafter"/>
</dbReference>
<dbReference type="PANTHER" id="PTHR45953:SF1">
    <property type="entry name" value="IDURONATE 2-SULFATASE"/>
    <property type="match status" value="1"/>
</dbReference>
<comment type="caution">
    <text evidence="4">The sequence shown here is derived from an EMBL/GenBank/DDBJ whole genome shotgun (WGS) entry which is preliminary data.</text>
</comment>
<dbReference type="InterPro" id="IPR017850">
    <property type="entry name" value="Alkaline_phosphatase_core_sf"/>
</dbReference>
<dbReference type="CDD" id="cd16150">
    <property type="entry name" value="sulfatase_like"/>
    <property type="match status" value="1"/>
</dbReference>
<feature type="domain" description="Sulfatase N-terminal" evidence="3">
    <location>
        <begin position="4"/>
        <end position="361"/>
    </location>
</feature>
<dbReference type="PANTHER" id="PTHR45953">
    <property type="entry name" value="IDURONATE 2-SULFATASE"/>
    <property type="match status" value="1"/>
</dbReference>
<keyword evidence="2" id="KW-0378">Hydrolase</keyword>
<sequence>MMKKNIFLFVADQMRNDSLAHMGNPAAITPNLDALVDEGVSFENAYCQNPVCVPSRNSFLTGLYPHVGGHRTMHYLQRDDEPNILKEMKNNGYEVIWIGRNDVVPADRKKTDYCDEYYDGVLDENTRDAENSEVDHGATMNEASKKLQEKMLSGDNYYSFYMGKLPDGEGYGKTDWNCVEKALDYIDRRSQEKSDKPFFVYCTIAFPHPPYACEDPWYSSIDRHLLPKRRPNIKDVPNKASMLYGINQKQQLDNWTESRFDELRATYLAMVSRFDAQLGLIKDKLKATNLYDDTSLIVFSDHGDYTGDYSITEKVQNCFEDPISNVPLLIKPAKSIAVVPRISKAQVELLDLPTTIAALADFDLSYTQFGKSLLPVLAGQEIHKDAVFCEGGRIHGETQAMELGHGPSSPYWPRLSTQYSEGPEHTKAVMCKMGDYKYIMRLYELDELYYLKEDPMELNNLAVKPEYQEMLQEMKNRVTQFYMETTDFVPNKRDKR</sequence>
<organism evidence="4 5">
    <name type="scientific">Pseudolactococcus plantarum</name>
    <dbReference type="NCBI Taxonomy" id="1365"/>
    <lineage>
        <taxon>Bacteria</taxon>
        <taxon>Bacillati</taxon>
        <taxon>Bacillota</taxon>
        <taxon>Bacilli</taxon>
        <taxon>Lactobacillales</taxon>
        <taxon>Streptococcaceae</taxon>
        <taxon>Pseudolactococcus</taxon>
    </lineage>
</organism>
<keyword evidence="5" id="KW-1185">Reference proteome</keyword>
<evidence type="ECO:0000259" key="3">
    <source>
        <dbReference type="Pfam" id="PF00884"/>
    </source>
</evidence>
<dbReference type="Proteomes" id="UP000242246">
    <property type="component" value="Unassembled WGS sequence"/>
</dbReference>
<dbReference type="GO" id="GO:0004423">
    <property type="term" value="F:iduronate-2-sulfatase activity"/>
    <property type="evidence" value="ECO:0007669"/>
    <property type="project" value="TreeGrafter"/>
</dbReference>
<dbReference type="SUPFAM" id="SSF53649">
    <property type="entry name" value="Alkaline phosphatase-like"/>
    <property type="match status" value="1"/>
</dbReference>
<evidence type="ECO:0000256" key="2">
    <source>
        <dbReference type="ARBA" id="ARBA00022801"/>
    </source>
</evidence>
<dbReference type="GO" id="GO:0046872">
    <property type="term" value="F:metal ion binding"/>
    <property type="evidence" value="ECO:0007669"/>
    <property type="project" value="UniProtKB-KW"/>
</dbReference>
<dbReference type="Gene3D" id="3.40.720.10">
    <property type="entry name" value="Alkaline Phosphatase, subunit A"/>
    <property type="match status" value="1"/>
</dbReference>
<evidence type="ECO:0000313" key="5">
    <source>
        <dbReference type="Proteomes" id="UP000242246"/>
    </source>
</evidence>
<dbReference type="EMBL" id="JXJX01000002">
    <property type="protein sequence ID" value="PCS07936.1"/>
    <property type="molecule type" value="Genomic_DNA"/>
</dbReference>
<dbReference type="STRING" id="1348632.GCA_001591745_01770"/>
<protein>
    <recommendedName>
        <fullName evidence="3">Sulfatase N-terminal domain-containing protein</fullName>
    </recommendedName>
</protein>
<keyword evidence="1" id="KW-0479">Metal-binding</keyword>
<dbReference type="InterPro" id="IPR000917">
    <property type="entry name" value="Sulfatase_N"/>
</dbReference>
<reference evidence="4 5" key="1">
    <citation type="submission" date="2014-12" db="EMBL/GenBank/DDBJ databases">
        <title>Draft genome sequences of 10 type strains of Lactococcus.</title>
        <authorList>
            <person name="Sun Z."/>
            <person name="Zhong Z."/>
            <person name="Liu W."/>
            <person name="Zhang W."/>
            <person name="Zhang H."/>
        </authorList>
    </citation>
    <scope>NUCLEOTIDE SEQUENCE [LARGE SCALE GENOMIC DNA]</scope>
    <source>
        <strain evidence="4 5">DSM 20686</strain>
    </source>
</reference>
<dbReference type="AlphaFoldDB" id="A0A2A5S372"/>
<evidence type="ECO:0000256" key="1">
    <source>
        <dbReference type="ARBA" id="ARBA00022723"/>
    </source>
</evidence>
<dbReference type="Pfam" id="PF00884">
    <property type="entry name" value="Sulfatase"/>
    <property type="match status" value="1"/>
</dbReference>
<proteinExistence type="predicted"/>